<evidence type="ECO:0000313" key="2">
    <source>
        <dbReference type="Proteomes" id="UP000176997"/>
    </source>
</evidence>
<organism evidence="1 2">
    <name type="scientific">Candidatus Yonathbacteria bacterium RIFCSPHIGHO2_01_FULL_51_10</name>
    <dbReference type="NCBI Taxonomy" id="1802723"/>
    <lineage>
        <taxon>Bacteria</taxon>
        <taxon>Candidatus Yonathiibacteriota</taxon>
    </lineage>
</organism>
<evidence type="ECO:0000313" key="1">
    <source>
        <dbReference type="EMBL" id="OHA82031.1"/>
    </source>
</evidence>
<gene>
    <name evidence="1" type="ORF">A2675_00165</name>
</gene>
<dbReference type="EMBL" id="MHUS01000004">
    <property type="protein sequence ID" value="OHA82031.1"/>
    <property type="molecule type" value="Genomic_DNA"/>
</dbReference>
<sequence>MAWIVISFEGSYVESEVDGLARDLALAVTVYREWGVVCMKPRYLPIGKSPTMGIYVDDEHAEKLYAKVMEFLNDDSRTGELGVEVSQIEGKCYQGGG</sequence>
<comment type="caution">
    <text evidence="1">The sequence shown here is derived from an EMBL/GenBank/DDBJ whole genome shotgun (WGS) entry which is preliminary data.</text>
</comment>
<dbReference type="AlphaFoldDB" id="A0A1G2SCC0"/>
<accession>A0A1G2SCC0</accession>
<name>A0A1G2SCC0_9BACT</name>
<protein>
    <submittedName>
        <fullName evidence="1">Uncharacterized protein</fullName>
    </submittedName>
</protein>
<dbReference type="Proteomes" id="UP000176997">
    <property type="component" value="Unassembled WGS sequence"/>
</dbReference>
<proteinExistence type="predicted"/>
<reference evidence="1 2" key="1">
    <citation type="journal article" date="2016" name="Nat. Commun.">
        <title>Thousands of microbial genomes shed light on interconnected biogeochemical processes in an aquifer system.</title>
        <authorList>
            <person name="Anantharaman K."/>
            <person name="Brown C.T."/>
            <person name="Hug L.A."/>
            <person name="Sharon I."/>
            <person name="Castelle C.J."/>
            <person name="Probst A.J."/>
            <person name="Thomas B.C."/>
            <person name="Singh A."/>
            <person name="Wilkins M.J."/>
            <person name="Karaoz U."/>
            <person name="Brodie E.L."/>
            <person name="Williams K.H."/>
            <person name="Hubbard S.S."/>
            <person name="Banfield J.F."/>
        </authorList>
    </citation>
    <scope>NUCLEOTIDE SEQUENCE [LARGE SCALE GENOMIC DNA]</scope>
</reference>